<evidence type="ECO:0000313" key="2">
    <source>
        <dbReference type="Proteomes" id="UP001595828"/>
    </source>
</evidence>
<dbReference type="Proteomes" id="UP001595828">
    <property type="component" value="Unassembled WGS sequence"/>
</dbReference>
<protein>
    <submittedName>
        <fullName evidence="1">Uncharacterized protein</fullName>
    </submittedName>
</protein>
<evidence type="ECO:0000313" key="1">
    <source>
        <dbReference type="EMBL" id="MFC4296159.1"/>
    </source>
</evidence>
<accession>A0ABV8RTT9</accession>
<gene>
    <name evidence="1" type="ORF">ACFO0A_13950</name>
</gene>
<organism evidence="1 2">
    <name type="scientific">Novosphingobium tardum</name>
    <dbReference type="NCBI Taxonomy" id="1538021"/>
    <lineage>
        <taxon>Bacteria</taxon>
        <taxon>Pseudomonadati</taxon>
        <taxon>Pseudomonadota</taxon>
        <taxon>Alphaproteobacteria</taxon>
        <taxon>Sphingomonadales</taxon>
        <taxon>Sphingomonadaceae</taxon>
        <taxon>Novosphingobium</taxon>
    </lineage>
</organism>
<sequence length="66" mass="7330">MDPSNYAPDQQQALRTVVDTFELMLDELDRLDLGLVAVHLSLALDHARAELRPQRADGGSDGEKRV</sequence>
<dbReference type="EMBL" id="JBHSDR010000006">
    <property type="protein sequence ID" value="MFC4296159.1"/>
    <property type="molecule type" value="Genomic_DNA"/>
</dbReference>
<reference evidence="2" key="1">
    <citation type="journal article" date="2019" name="Int. J. Syst. Evol. Microbiol.">
        <title>The Global Catalogue of Microorganisms (GCM) 10K type strain sequencing project: providing services to taxonomists for standard genome sequencing and annotation.</title>
        <authorList>
            <consortium name="The Broad Institute Genomics Platform"/>
            <consortium name="The Broad Institute Genome Sequencing Center for Infectious Disease"/>
            <person name="Wu L."/>
            <person name="Ma J."/>
        </authorList>
    </citation>
    <scope>NUCLEOTIDE SEQUENCE [LARGE SCALE GENOMIC DNA]</scope>
    <source>
        <strain evidence="2">CGMCC 1.12989</strain>
    </source>
</reference>
<comment type="caution">
    <text evidence="1">The sequence shown here is derived from an EMBL/GenBank/DDBJ whole genome shotgun (WGS) entry which is preliminary data.</text>
</comment>
<dbReference type="RefSeq" id="WP_379539609.1">
    <property type="nucleotide sequence ID" value="NZ_JBHSDR010000006.1"/>
</dbReference>
<proteinExistence type="predicted"/>
<name>A0ABV8RTT9_9SPHN</name>
<keyword evidence="2" id="KW-1185">Reference proteome</keyword>